<dbReference type="CDD" id="cd00092">
    <property type="entry name" value="HTH_CRP"/>
    <property type="match status" value="1"/>
</dbReference>
<dbReference type="Pfam" id="PF00027">
    <property type="entry name" value="cNMP_binding"/>
    <property type="match status" value="1"/>
</dbReference>
<evidence type="ECO:0000313" key="5">
    <source>
        <dbReference type="EMBL" id="MBB5189913.1"/>
    </source>
</evidence>
<dbReference type="Gene3D" id="2.60.120.10">
    <property type="entry name" value="Jelly Rolls"/>
    <property type="match status" value="1"/>
</dbReference>
<dbReference type="SUPFAM" id="SSF51206">
    <property type="entry name" value="cAMP-binding domain-like"/>
    <property type="match status" value="1"/>
</dbReference>
<dbReference type="PROSITE" id="PS00042">
    <property type="entry name" value="HTH_CRP_1"/>
    <property type="match status" value="1"/>
</dbReference>
<dbReference type="InterPro" id="IPR012318">
    <property type="entry name" value="HTH_CRP"/>
</dbReference>
<keyword evidence="2" id="KW-0238">DNA-binding</keyword>
<dbReference type="InterPro" id="IPR018335">
    <property type="entry name" value="Tscrpt_reg_HTH_Crp-type_CS"/>
</dbReference>
<feature type="domain" description="HTH crp-type" evidence="4">
    <location>
        <begin position="143"/>
        <end position="216"/>
    </location>
</feature>
<gene>
    <name evidence="5" type="ORF">HNQ50_000623</name>
</gene>
<sequence>MRDICLLANVTQQRHELTDNAPPTVNVRTISIRRGDRLYSQGQTGSVYAVRLGFFKTRILNSHLREQVTGFYMPGALVGADVLALGQHGDDAVALEDGEACEMACTSLVGQAQKNNDTRHQLQRILGQEISRLHHTTQRLRDTVAVQRVVGLLLDLSDAFALRGYSARSFLLRMTRNEMASYLGLSIETVSRILSRLQNHGLLQIQGKLVNLTDTKALQDILEQNGNVAGID</sequence>
<dbReference type="AlphaFoldDB" id="A0A840RBY8"/>
<keyword evidence="1" id="KW-0805">Transcription regulation</keyword>
<comment type="caution">
    <text evidence="5">The sequence shown here is derived from an EMBL/GenBank/DDBJ whole genome shotgun (WGS) entry which is preliminary data.</text>
</comment>
<dbReference type="Proteomes" id="UP000543030">
    <property type="component" value="Unassembled WGS sequence"/>
</dbReference>
<reference evidence="5 6" key="1">
    <citation type="submission" date="2020-08" db="EMBL/GenBank/DDBJ databases">
        <title>Genomic Encyclopedia of Type Strains, Phase IV (KMG-IV): sequencing the most valuable type-strain genomes for metagenomic binning, comparative biology and taxonomic classification.</title>
        <authorList>
            <person name="Goeker M."/>
        </authorList>
    </citation>
    <scope>NUCLEOTIDE SEQUENCE [LARGE SCALE GENOMIC DNA]</scope>
    <source>
        <strain evidence="5 6">DSM 18233</strain>
    </source>
</reference>
<dbReference type="PROSITE" id="PS51063">
    <property type="entry name" value="HTH_CRP_2"/>
    <property type="match status" value="1"/>
</dbReference>
<evidence type="ECO:0000256" key="1">
    <source>
        <dbReference type="ARBA" id="ARBA00023015"/>
    </source>
</evidence>
<dbReference type="PRINTS" id="PR00034">
    <property type="entry name" value="HTHCRP"/>
</dbReference>
<dbReference type="InterPro" id="IPR036390">
    <property type="entry name" value="WH_DNA-bd_sf"/>
</dbReference>
<dbReference type="RefSeq" id="WP_184097421.1">
    <property type="nucleotide sequence ID" value="NZ_JACHHN010000001.1"/>
</dbReference>
<evidence type="ECO:0000259" key="4">
    <source>
        <dbReference type="PROSITE" id="PS51063"/>
    </source>
</evidence>
<dbReference type="InterPro" id="IPR014710">
    <property type="entry name" value="RmlC-like_jellyroll"/>
</dbReference>
<dbReference type="SMART" id="SM00419">
    <property type="entry name" value="HTH_CRP"/>
    <property type="match status" value="1"/>
</dbReference>
<dbReference type="SUPFAM" id="SSF46785">
    <property type="entry name" value="Winged helix' DNA-binding domain"/>
    <property type="match status" value="1"/>
</dbReference>
<evidence type="ECO:0000256" key="3">
    <source>
        <dbReference type="ARBA" id="ARBA00023163"/>
    </source>
</evidence>
<accession>A0A840RBY8</accession>
<organism evidence="5 6">
    <name type="scientific">Silvimonas terrae</name>
    <dbReference type="NCBI Taxonomy" id="300266"/>
    <lineage>
        <taxon>Bacteria</taxon>
        <taxon>Pseudomonadati</taxon>
        <taxon>Pseudomonadota</taxon>
        <taxon>Betaproteobacteria</taxon>
        <taxon>Neisseriales</taxon>
        <taxon>Chitinibacteraceae</taxon>
        <taxon>Silvimonas</taxon>
    </lineage>
</organism>
<dbReference type="Gene3D" id="1.10.10.10">
    <property type="entry name" value="Winged helix-like DNA-binding domain superfamily/Winged helix DNA-binding domain"/>
    <property type="match status" value="1"/>
</dbReference>
<proteinExistence type="predicted"/>
<dbReference type="Pfam" id="PF13545">
    <property type="entry name" value="HTH_Crp_2"/>
    <property type="match status" value="1"/>
</dbReference>
<dbReference type="InterPro" id="IPR000595">
    <property type="entry name" value="cNMP-bd_dom"/>
</dbReference>
<evidence type="ECO:0000256" key="2">
    <source>
        <dbReference type="ARBA" id="ARBA00023125"/>
    </source>
</evidence>
<dbReference type="InterPro" id="IPR036388">
    <property type="entry name" value="WH-like_DNA-bd_sf"/>
</dbReference>
<dbReference type="EMBL" id="JACHHN010000001">
    <property type="protein sequence ID" value="MBB5189913.1"/>
    <property type="molecule type" value="Genomic_DNA"/>
</dbReference>
<dbReference type="GO" id="GO:0003700">
    <property type="term" value="F:DNA-binding transcription factor activity"/>
    <property type="evidence" value="ECO:0007669"/>
    <property type="project" value="InterPro"/>
</dbReference>
<dbReference type="InterPro" id="IPR018490">
    <property type="entry name" value="cNMP-bd_dom_sf"/>
</dbReference>
<name>A0A840RBY8_9NEIS</name>
<protein>
    <submittedName>
        <fullName evidence="5">CRP/FNR family transcriptional regulator</fullName>
    </submittedName>
</protein>
<dbReference type="GO" id="GO:0003677">
    <property type="term" value="F:DNA binding"/>
    <property type="evidence" value="ECO:0007669"/>
    <property type="project" value="UniProtKB-KW"/>
</dbReference>
<keyword evidence="3" id="KW-0804">Transcription</keyword>
<dbReference type="FunFam" id="1.10.10.10:FF:000028">
    <property type="entry name" value="Fumarate/nitrate reduction transcriptional regulator Fnr"/>
    <property type="match status" value="1"/>
</dbReference>
<keyword evidence="6" id="KW-1185">Reference proteome</keyword>
<dbReference type="CDD" id="cd00038">
    <property type="entry name" value="CAP_ED"/>
    <property type="match status" value="1"/>
</dbReference>
<evidence type="ECO:0000313" key="6">
    <source>
        <dbReference type="Proteomes" id="UP000543030"/>
    </source>
</evidence>